<keyword evidence="1" id="KW-0812">Transmembrane</keyword>
<dbReference type="HOGENOM" id="CLU_990825_0_0_1"/>
<dbReference type="RefSeq" id="XP_001795367.1">
    <property type="nucleotide sequence ID" value="XM_001795315.1"/>
</dbReference>
<keyword evidence="1" id="KW-1133">Transmembrane helix</keyword>
<dbReference type="eggNOG" id="ENOG502RWZT">
    <property type="taxonomic scope" value="Eukaryota"/>
</dbReference>
<dbReference type="OMA" id="HRNEPEM"/>
<accession>Q0UTF9</accession>
<dbReference type="AlphaFoldDB" id="Q0UTF9"/>
<evidence type="ECO:0000313" key="2">
    <source>
        <dbReference type="EMBL" id="EAT87346.1"/>
    </source>
</evidence>
<dbReference type="KEGG" id="pno:SNOG_04955"/>
<sequence>MPIVGPPAQEATTTLGCTFSVWIPRGMLFPIPFTDLANGTRRRSIALGGMTIGPEFPNACISSIVTPISAWALITPTPLLDSGTPTPVYMYTPPATPNRTPLSPISSIVSVTAGMAFADPVVVGWQDYDLQSFPDEYATSLARKIGIALPSNTKSPSSQVSDDLGTGAKAGIGVGVAIGVAAIVIVIVFFFMQQRRKHDRARVELMPEMEGQGHKDRDRKWFFGGKWRNEVHAEAVPNELDSKHVDAVPNELDSRAVHVVPGSPVELDGSMLQREMTDLRI</sequence>
<dbReference type="GeneID" id="5972242"/>
<dbReference type="Proteomes" id="UP000001055">
    <property type="component" value="Unassembled WGS sequence"/>
</dbReference>
<dbReference type="EMBL" id="CH445331">
    <property type="protein sequence ID" value="EAT87346.1"/>
    <property type="molecule type" value="Genomic_DNA"/>
</dbReference>
<keyword evidence="1" id="KW-0472">Membrane</keyword>
<organism evidence="2 3">
    <name type="scientific">Phaeosphaeria nodorum (strain SN15 / ATCC MYA-4574 / FGSC 10173)</name>
    <name type="common">Glume blotch fungus</name>
    <name type="synonym">Parastagonospora nodorum</name>
    <dbReference type="NCBI Taxonomy" id="321614"/>
    <lineage>
        <taxon>Eukaryota</taxon>
        <taxon>Fungi</taxon>
        <taxon>Dikarya</taxon>
        <taxon>Ascomycota</taxon>
        <taxon>Pezizomycotina</taxon>
        <taxon>Dothideomycetes</taxon>
        <taxon>Pleosporomycetidae</taxon>
        <taxon>Pleosporales</taxon>
        <taxon>Pleosporineae</taxon>
        <taxon>Phaeosphaeriaceae</taxon>
        <taxon>Parastagonospora</taxon>
    </lineage>
</organism>
<protein>
    <submittedName>
        <fullName evidence="2">Uncharacterized protein</fullName>
    </submittedName>
</protein>
<dbReference type="InParanoid" id="Q0UTF9"/>
<dbReference type="VEuPathDB" id="FungiDB:JI435_049550"/>
<proteinExistence type="predicted"/>
<feature type="transmembrane region" description="Helical" evidence="1">
    <location>
        <begin position="170"/>
        <end position="192"/>
    </location>
</feature>
<evidence type="ECO:0000256" key="1">
    <source>
        <dbReference type="SAM" id="Phobius"/>
    </source>
</evidence>
<reference evidence="3" key="1">
    <citation type="journal article" date="2007" name="Plant Cell">
        <title>Dothideomycete-plant interactions illuminated by genome sequencing and EST analysis of the wheat pathogen Stagonospora nodorum.</title>
        <authorList>
            <person name="Hane J.K."/>
            <person name="Lowe R.G."/>
            <person name="Solomon P.S."/>
            <person name="Tan K.C."/>
            <person name="Schoch C.L."/>
            <person name="Spatafora J.W."/>
            <person name="Crous P.W."/>
            <person name="Kodira C."/>
            <person name="Birren B.W."/>
            <person name="Galagan J.E."/>
            <person name="Torriani S.F."/>
            <person name="McDonald B.A."/>
            <person name="Oliver R.P."/>
        </authorList>
    </citation>
    <scope>NUCLEOTIDE SEQUENCE [LARGE SCALE GENOMIC DNA]</scope>
    <source>
        <strain evidence="3">SN15 / ATCC MYA-4574 / FGSC 10173</strain>
    </source>
</reference>
<evidence type="ECO:0000313" key="3">
    <source>
        <dbReference type="Proteomes" id="UP000001055"/>
    </source>
</evidence>
<gene>
    <name evidence="2" type="ORF">SNOG_04955</name>
</gene>
<name>Q0UTF9_PHANO</name>